<dbReference type="EMBL" id="LXQA010458957">
    <property type="protein sequence ID" value="MCI53165.1"/>
    <property type="molecule type" value="Genomic_DNA"/>
</dbReference>
<evidence type="ECO:0000313" key="1">
    <source>
        <dbReference type="EMBL" id="MCI53165.1"/>
    </source>
</evidence>
<feature type="non-terminal residue" evidence="1">
    <location>
        <position position="68"/>
    </location>
</feature>
<proteinExistence type="predicted"/>
<accession>A0A392SYN3</accession>
<sequence>MAESGLACFAARFSTSVDQVLGLSRGTRDQSLGFSSGDRDRLRAMCGVSLCIRLNGGGRMLWRIAGGC</sequence>
<keyword evidence="2" id="KW-1185">Reference proteome</keyword>
<dbReference type="Proteomes" id="UP000265520">
    <property type="component" value="Unassembled WGS sequence"/>
</dbReference>
<name>A0A392SYN3_9FABA</name>
<evidence type="ECO:0000313" key="2">
    <source>
        <dbReference type="Proteomes" id="UP000265520"/>
    </source>
</evidence>
<protein>
    <submittedName>
        <fullName evidence="1">Uncharacterized protein</fullName>
    </submittedName>
</protein>
<comment type="caution">
    <text evidence="1">The sequence shown here is derived from an EMBL/GenBank/DDBJ whole genome shotgun (WGS) entry which is preliminary data.</text>
</comment>
<organism evidence="1 2">
    <name type="scientific">Trifolium medium</name>
    <dbReference type="NCBI Taxonomy" id="97028"/>
    <lineage>
        <taxon>Eukaryota</taxon>
        <taxon>Viridiplantae</taxon>
        <taxon>Streptophyta</taxon>
        <taxon>Embryophyta</taxon>
        <taxon>Tracheophyta</taxon>
        <taxon>Spermatophyta</taxon>
        <taxon>Magnoliopsida</taxon>
        <taxon>eudicotyledons</taxon>
        <taxon>Gunneridae</taxon>
        <taxon>Pentapetalae</taxon>
        <taxon>rosids</taxon>
        <taxon>fabids</taxon>
        <taxon>Fabales</taxon>
        <taxon>Fabaceae</taxon>
        <taxon>Papilionoideae</taxon>
        <taxon>50 kb inversion clade</taxon>
        <taxon>NPAAA clade</taxon>
        <taxon>Hologalegina</taxon>
        <taxon>IRL clade</taxon>
        <taxon>Trifolieae</taxon>
        <taxon>Trifolium</taxon>
    </lineage>
</organism>
<reference evidence="1 2" key="1">
    <citation type="journal article" date="2018" name="Front. Plant Sci.">
        <title>Red Clover (Trifolium pratense) and Zigzag Clover (T. medium) - A Picture of Genomic Similarities and Differences.</title>
        <authorList>
            <person name="Dluhosova J."/>
            <person name="Istvanek J."/>
            <person name="Nedelnik J."/>
            <person name="Repkova J."/>
        </authorList>
    </citation>
    <scope>NUCLEOTIDE SEQUENCE [LARGE SCALE GENOMIC DNA]</scope>
    <source>
        <strain evidence="2">cv. 10/8</strain>
        <tissue evidence="1">Leaf</tissue>
    </source>
</reference>
<dbReference type="AlphaFoldDB" id="A0A392SYN3"/>